<dbReference type="AlphaFoldDB" id="A0A0A2B264"/>
<feature type="transmembrane region" description="Helical" evidence="1">
    <location>
        <begin position="180"/>
        <end position="198"/>
    </location>
</feature>
<dbReference type="PANTHER" id="PTHR23547:SF1">
    <property type="entry name" value="MAJOR FACILITATOR SUPERFAMILY MFS_1"/>
    <property type="match status" value="1"/>
</dbReference>
<evidence type="ECO:0000313" key="3">
    <source>
        <dbReference type="Proteomes" id="UP000030481"/>
    </source>
</evidence>
<dbReference type="InterPro" id="IPR011701">
    <property type="entry name" value="MFS"/>
</dbReference>
<feature type="transmembrane region" description="Helical" evidence="1">
    <location>
        <begin position="12"/>
        <end position="36"/>
    </location>
</feature>
<dbReference type="InterPro" id="IPR036259">
    <property type="entry name" value="MFS_trans_sf"/>
</dbReference>
<reference evidence="3" key="1">
    <citation type="journal article" date="2014" name="Sci. Data">
        <title>Genomes of diverse isolates of the marine cyanobacterium Prochlorococcus.</title>
        <authorList>
            <person name="Biller S."/>
            <person name="Berube P."/>
            <person name="Thompson J."/>
            <person name="Kelly L."/>
            <person name="Roggensack S."/>
            <person name="Awad L."/>
            <person name="Roache-Johnson K."/>
            <person name="Ding H."/>
            <person name="Giovannoni S.J."/>
            <person name="Moore L.R."/>
            <person name="Chisholm S.W."/>
        </authorList>
    </citation>
    <scope>NUCLEOTIDE SEQUENCE [LARGE SCALE GENOMIC DNA]</scope>
</reference>
<dbReference type="Proteomes" id="UP000030481">
    <property type="component" value="Unassembled WGS sequence"/>
</dbReference>
<dbReference type="GO" id="GO:0022857">
    <property type="term" value="F:transmembrane transporter activity"/>
    <property type="evidence" value="ECO:0007669"/>
    <property type="project" value="InterPro"/>
</dbReference>
<dbReference type="RefSeq" id="WP_032516932.1">
    <property type="nucleotide sequence ID" value="NZ_JNAR01000016.1"/>
</dbReference>
<dbReference type="SUPFAM" id="SSF103473">
    <property type="entry name" value="MFS general substrate transporter"/>
    <property type="match status" value="1"/>
</dbReference>
<feature type="transmembrane region" description="Helical" evidence="1">
    <location>
        <begin position="386"/>
        <end position="404"/>
    </location>
</feature>
<keyword evidence="1" id="KW-0812">Transmembrane</keyword>
<dbReference type="InterPro" id="IPR047769">
    <property type="entry name" value="MFS_ArsJ"/>
</dbReference>
<keyword evidence="1" id="KW-0472">Membrane</keyword>
<comment type="caution">
    <text evidence="2">The sequence shown here is derived from an EMBL/GenBank/DDBJ whole genome shotgun (WGS) entry which is preliminary data.</text>
</comment>
<feature type="transmembrane region" description="Helical" evidence="1">
    <location>
        <begin position="356"/>
        <end position="380"/>
    </location>
</feature>
<feature type="transmembrane region" description="Helical" evidence="1">
    <location>
        <begin position="257"/>
        <end position="279"/>
    </location>
</feature>
<keyword evidence="1" id="KW-1133">Transmembrane helix</keyword>
<evidence type="ECO:0000313" key="2">
    <source>
        <dbReference type="EMBL" id="KGG07237.1"/>
    </source>
</evidence>
<gene>
    <name evidence="2" type="ORF">EV01_1574</name>
</gene>
<protein>
    <submittedName>
        <fullName evidence="2">Permease of the major facilitator</fullName>
    </submittedName>
</protein>
<dbReference type="Pfam" id="PF07690">
    <property type="entry name" value="MFS_1"/>
    <property type="match status" value="1"/>
</dbReference>
<organism evidence="2 3">
    <name type="scientific">Prochlorococcus marinus str. MIT 9401</name>
    <dbReference type="NCBI Taxonomy" id="167551"/>
    <lineage>
        <taxon>Bacteria</taxon>
        <taxon>Bacillati</taxon>
        <taxon>Cyanobacteriota</taxon>
        <taxon>Cyanophyceae</taxon>
        <taxon>Synechococcales</taxon>
        <taxon>Prochlorococcaceae</taxon>
        <taxon>Prochlorococcus</taxon>
    </lineage>
</organism>
<dbReference type="Gene3D" id="1.20.1250.20">
    <property type="entry name" value="MFS general substrate transporter like domains"/>
    <property type="match status" value="2"/>
</dbReference>
<dbReference type="NCBIfam" id="NF033734">
    <property type="entry name" value="MFS_ArsJ"/>
    <property type="match status" value="1"/>
</dbReference>
<feature type="transmembrane region" description="Helical" evidence="1">
    <location>
        <begin position="219"/>
        <end position="245"/>
    </location>
</feature>
<name>A0A0A2B264_PROMR</name>
<evidence type="ECO:0000256" key="1">
    <source>
        <dbReference type="SAM" id="Phobius"/>
    </source>
</evidence>
<feature type="transmembrane region" description="Helical" evidence="1">
    <location>
        <begin position="96"/>
        <end position="115"/>
    </location>
</feature>
<sequence length="418" mass="46341">MKISSLQQYSVVTANYWAFTLTDGALRILVVGHFHALGYSTLQIALLFLFYEFFGIITNLYGGWIGARYGLRLTLWIGTILQIIALFMLIPVKDNWPVILSVAYVMLAQALSGVAKDLNKMSAKCAVKSIVTSSEEKNQNSQKQLFKWVSILTGSKNALKGVGFFLGGLLYKILGFNNALKIMGLGLCVAFFLTLCLPKDSGKMKRKPVFKDLFSKSEGINILSSARFFLFGARDVWFVVALPVFLDISFGWDYLKIGLFLGGWIIIYGFFQVLAPLLRKVWRKKTSPTKTTVQFWGLILTVIPLFIALALNGDKSLGPVIVIGLIIFGFIFAMNSSTHSYLILAYSDNEKVSLNVGYYYMANAAGRLLGTLLSGLLFMLGRNATLGLQYCLYASTALIFIAWLTSSKLPSYSSNSID</sequence>
<feature type="transmembrane region" description="Helical" evidence="1">
    <location>
        <begin position="42"/>
        <end position="61"/>
    </location>
</feature>
<accession>A0A0A2B264</accession>
<proteinExistence type="predicted"/>
<dbReference type="EMBL" id="JNAR01000016">
    <property type="protein sequence ID" value="KGG07237.1"/>
    <property type="molecule type" value="Genomic_DNA"/>
</dbReference>
<feature type="transmembrane region" description="Helical" evidence="1">
    <location>
        <begin position="73"/>
        <end position="90"/>
    </location>
</feature>
<feature type="transmembrane region" description="Helical" evidence="1">
    <location>
        <begin position="317"/>
        <end position="335"/>
    </location>
</feature>
<feature type="transmembrane region" description="Helical" evidence="1">
    <location>
        <begin position="291"/>
        <end position="311"/>
    </location>
</feature>
<dbReference type="PANTHER" id="PTHR23547">
    <property type="entry name" value="MAJOR FACILITATOR SUPERFAMILY DOMAIN, GENERAL SUBSTRATE TRANSPORTER"/>
    <property type="match status" value="1"/>
</dbReference>